<name>A0AAE1C8R1_9PEZI</name>
<accession>A0AAE1C8R1</accession>
<protein>
    <recommendedName>
        <fullName evidence="4">Mid2 domain-containing protein</fullName>
    </recommendedName>
</protein>
<evidence type="ECO:0000313" key="3">
    <source>
        <dbReference type="Proteomes" id="UP001270362"/>
    </source>
</evidence>
<evidence type="ECO:0000313" key="2">
    <source>
        <dbReference type="EMBL" id="KAK3683014.1"/>
    </source>
</evidence>
<dbReference type="Proteomes" id="UP001270362">
    <property type="component" value="Unassembled WGS sequence"/>
</dbReference>
<sequence>MHFSLETALCSLSPPLVAVRTRNLPGTSDRDIIHGIYRRLDQAIRLAGRDIDTVVGSFPASSILASVTSQVGTDIDNIIGAAYEIVKTYLFDSDSSFQHHVMDIDFNIDMLLFPAVELMFQFDAMELYMLLDITLTNSTYTLQLYKSESPIGLNIGEGLLNIGVFTTVDLILSTEAEIIIQSGFHIKLNDGVALKIALFGQNVSDIILDSFQFGAGVEVGVFAHLAEFATNITSLNSPDASGCSVRVAEEYTLAIGAAAGATVFYNEHTWGPVVATTTPIFYTTMAEGCAARTTRAKAATTVTPEINGRQNGALTTTIISTTAVFTGVACAQVGLVNCPMSLQRTTVTTSTITLVTSVPSGVYATFPATTATTPVVTIPFGTNAKSLATLSGSPTSFIPPPATHGVFGGNATAIFDGSTGGVSNKMIIGVSVGGGLLVLIALIVGLKRAAYAKGSPSTSITVNHNHVAQSAPGPWMPPMKQGEATVQPYHNTHGN</sequence>
<feature type="transmembrane region" description="Helical" evidence="1">
    <location>
        <begin position="426"/>
        <end position="446"/>
    </location>
</feature>
<evidence type="ECO:0000256" key="1">
    <source>
        <dbReference type="SAM" id="Phobius"/>
    </source>
</evidence>
<evidence type="ECO:0008006" key="4">
    <source>
        <dbReference type="Google" id="ProtNLM"/>
    </source>
</evidence>
<proteinExistence type="predicted"/>
<dbReference type="AlphaFoldDB" id="A0AAE1C8R1"/>
<reference evidence="2" key="1">
    <citation type="journal article" date="2023" name="Mol. Phylogenet. Evol.">
        <title>Genome-scale phylogeny and comparative genomics of the fungal order Sordariales.</title>
        <authorList>
            <person name="Hensen N."/>
            <person name="Bonometti L."/>
            <person name="Westerberg I."/>
            <person name="Brannstrom I.O."/>
            <person name="Guillou S."/>
            <person name="Cros-Aarteil S."/>
            <person name="Calhoun S."/>
            <person name="Haridas S."/>
            <person name="Kuo A."/>
            <person name="Mondo S."/>
            <person name="Pangilinan J."/>
            <person name="Riley R."/>
            <person name="LaButti K."/>
            <person name="Andreopoulos B."/>
            <person name="Lipzen A."/>
            <person name="Chen C."/>
            <person name="Yan M."/>
            <person name="Daum C."/>
            <person name="Ng V."/>
            <person name="Clum A."/>
            <person name="Steindorff A."/>
            <person name="Ohm R.A."/>
            <person name="Martin F."/>
            <person name="Silar P."/>
            <person name="Natvig D.O."/>
            <person name="Lalanne C."/>
            <person name="Gautier V."/>
            <person name="Ament-Velasquez S.L."/>
            <person name="Kruys A."/>
            <person name="Hutchinson M.I."/>
            <person name="Powell A.J."/>
            <person name="Barry K."/>
            <person name="Miller A.N."/>
            <person name="Grigoriev I.V."/>
            <person name="Debuchy R."/>
            <person name="Gladieux P."/>
            <person name="Hiltunen Thoren M."/>
            <person name="Johannesson H."/>
        </authorList>
    </citation>
    <scope>NUCLEOTIDE SEQUENCE</scope>
    <source>
        <strain evidence="2">CBS 314.62</strain>
    </source>
</reference>
<dbReference type="EMBL" id="JAULSO010000005">
    <property type="protein sequence ID" value="KAK3683014.1"/>
    <property type="molecule type" value="Genomic_DNA"/>
</dbReference>
<gene>
    <name evidence="2" type="ORF">B0T22DRAFT_531038</name>
</gene>
<comment type="caution">
    <text evidence="2">The sequence shown here is derived from an EMBL/GenBank/DDBJ whole genome shotgun (WGS) entry which is preliminary data.</text>
</comment>
<keyword evidence="3" id="KW-1185">Reference proteome</keyword>
<organism evidence="2 3">
    <name type="scientific">Podospora appendiculata</name>
    <dbReference type="NCBI Taxonomy" id="314037"/>
    <lineage>
        <taxon>Eukaryota</taxon>
        <taxon>Fungi</taxon>
        <taxon>Dikarya</taxon>
        <taxon>Ascomycota</taxon>
        <taxon>Pezizomycotina</taxon>
        <taxon>Sordariomycetes</taxon>
        <taxon>Sordariomycetidae</taxon>
        <taxon>Sordariales</taxon>
        <taxon>Podosporaceae</taxon>
        <taxon>Podospora</taxon>
    </lineage>
</organism>
<keyword evidence="1" id="KW-0812">Transmembrane</keyword>
<keyword evidence="1" id="KW-0472">Membrane</keyword>
<reference evidence="2" key="2">
    <citation type="submission" date="2023-06" db="EMBL/GenBank/DDBJ databases">
        <authorList>
            <consortium name="Lawrence Berkeley National Laboratory"/>
            <person name="Haridas S."/>
            <person name="Hensen N."/>
            <person name="Bonometti L."/>
            <person name="Westerberg I."/>
            <person name="Brannstrom I.O."/>
            <person name="Guillou S."/>
            <person name="Cros-Aarteil S."/>
            <person name="Calhoun S."/>
            <person name="Kuo A."/>
            <person name="Mondo S."/>
            <person name="Pangilinan J."/>
            <person name="Riley R."/>
            <person name="Labutti K."/>
            <person name="Andreopoulos B."/>
            <person name="Lipzen A."/>
            <person name="Chen C."/>
            <person name="Yanf M."/>
            <person name="Daum C."/>
            <person name="Ng V."/>
            <person name="Clum A."/>
            <person name="Steindorff A."/>
            <person name="Ohm R."/>
            <person name="Martin F."/>
            <person name="Silar P."/>
            <person name="Natvig D."/>
            <person name="Lalanne C."/>
            <person name="Gautier V."/>
            <person name="Ament-Velasquez S.L."/>
            <person name="Kruys A."/>
            <person name="Hutchinson M.I."/>
            <person name="Powell A.J."/>
            <person name="Barry K."/>
            <person name="Miller A.N."/>
            <person name="Grigoriev I.V."/>
            <person name="Debuchy R."/>
            <person name="Gladieux P."/>
            <person name="Thoren M.H."/>
            <person name="Johannesson H."/>
        </authorList>
    </citation>
    <scope>NUCLEOTIDE SEQUENCE</scope>
    <source>
        <strain evidence="2">CBS 314.62</strain>
    </source>
</reference>
<keyword evidence="1" id="KW-1133">Transmembrane helix</keyword>